<evidence type="ECO:0000256" key="4">
    <source>
        <dbReference type="SAM" id="Coils"/>
    </source>
</evidence>
<feature type="compositionally biased region" description="Polar residues" evidence="5">
    <location>
        <begin position="887"/>
        <end position="897"/>
    </location>
</feature>
<feature type="domain" description="GAG-pre-integrase" evidence="7">
    <location>
        <begin position="683"/>
        <end position="754"/>
    </location>
</feature>
<dbReference type="InterPro" id="IPR036397">
    <property type="entry name" value="RNaseH_sf"/>
</dbReference>
<dbReference type="InterPro" id="IPR025724">
    <property type="entry name" value="GAG-pre-integrase_dom"/>
</dbReference>
<dbReference type="PANTHER" id="PTHR42648:SF18">
    <property type="entry name" value="RETROTRANSPOSON, UNCLASSIFIED-LIKE PROTEIN"/>
    <property type="match status" value="1"/>
</dbReference>
<evidence type="ECO:0000256" key="5">
    <source>
        <dbReference type="SAM" id="MobiDB-lite"/>
    </source>
</evidence>
<dbReference type="InterPro" id="IPR013103">
    <property type="entry name" value="RVT_2"/>
</dbReference>
<dbReference type="Gene3D" id="3.30.420.10">
    <property type="entry name" value="Ribonuclease H-like superfamily/Ribonuclease H"/>
    <property type="match status" value="1"/>
</dbReference>
<feature type="domain" description="Retrovirus-related Pol polyprotein from transposon TNT 1-94-like beta-barrel" evidence="8">
    <location>
        <begin position="611"/>
        <end position="653"/>
    </location>
</feature>
<comment type="caution">
    <text evidence="9">The sequence shown here is derived from an EMBL/GenBank/DDBJ whole genome shotgun (WGS) entry which is preliminary data.</text>
</comment>
<feature type="compositionally biased region" description="Polar residues" evidence="5">
    <location>
        <begin position="838"/>
        <end position="859"/>
    </location>
</feature>
<accession>A0A6L2L7R6</accession>
<name>A0A6L2L7R6_TANCI</name>
<dbReference type="PANTHER" id="PTHR42648">
    <property type="entry name" value="TRANSPOSASE, PUTATIVE-RELATED"/>
    <property type="match status" value="1"/>
</dbReference>
<dbReference type="EMBL" id="BKCJ010003784">
    <property type="protein sequence ID" value="GEU57160.1"/>
    <property type="molecule type" value="Genomic_DNA"/>
</dbReference>
<evidence type="ECO:0008006" key="10">
    <source>
        <dbReference type="Google" id="ProtNLM"/>
    </source>
</evidence>
<keyword evidence="3" id="KW-0378">Hydrolase</keyword>
<keyword evidence="4" id="KW-0175">Coiled coil</keyword>
<evidence type="ECO:0000256" key="1">
    <source>
        <dbReference type="ARBA" id="ARBA00022670"/>
    </source>
</evidence>
<dbReference type="GO" id="GO:0008233">
    <property type="term" value="F:peptidase activity"/>
    <property type="evidence" value="ECO:0007669"/>
    <property type="project" value="UniProtKB-KW"/>
</dbReference>
<reference evidence="9" key="1">
    <citation type="journal article" date="2019" name="Sci. Rep.">
        <title>Draft genome of Tanacetum cinerariifolium, the natural source of mosquito coil.</title>
        <authorList>
            <person name="Yamashiro T."/>
            <person name="Shiraishi A."/>
            <person name="Satake H."/>
            <person name="Nakayama K."/>
        </authorList>
    </citation>
    <scope>NUCLEOTIDE SEQUENCE</scope>
</reference>
<dbReference type="Pfam" id="PF13976">
    <property type="entry name" value="gag_pre-integrs"/>
    <property type="match status" value="1"/>
</dbReference>
<evidence type="ECO:0000259" key="7">
    <source>
        <dbReference type="Pfam" id="PF13976"/>
    </source>
</evidence>
<organism evidence="9">
    <name type="scientific">Tanacetum cinerariifolium</name>
    <name type="common">Dalmatian daisy</name>
    <name type="synonym">Chrysanthemum cinerariifolium</name>
    <dbReference type="NCBI Taxonomy" id="118510"/>
    <lineage>
        <taxon>Eukaryota</taxon>
        <taxon>Viridiplantae</taxon>
        <taxon>Streptophyta</taxon>
        <taxon>Embryophyta</taxon>
        <taxon>Tracheophyta</taxon>
        <taxon>Spermatophyta</taxon>
        <taxon>Magnoliopsida</taxon>
        <taxon>eudicotyledons</taxon>
        <taxon>Gunneridae</taxon>
        <taxon>Pentapetalae</taxon>
        <taxon>asterids</taxon>
        <taxon>campanulids</taxon>
        <taxon>Asterales</taxon>
        <taxon>Asteraceae</taxon>
        <taxon>Asteroideae</taxon>
        <taxon>Anthemideae</taxon>
        <taxon>Anthemidinae</taxon>
        <taxon>Tanacetum</taxon>
    </lineage>
</organism>
<feature type="region of interest" description="Disordered" evidence="5">
    <location>
        <begin position="838"/>
        <end position="860"/>
    </location>
</feature>
<sequence>MNYLEEQTDGEAMIYSIQNGDHPLPVVAQVSLSGIAQNAIPNRKDPKFWTVEEKKTQKIDQQTDGEAMIYSIQNGDHPLPVVAQVSLSGIAQNAIPNRKDPKFWTVEEKKTQKIDHLWDALERKMRGSKYGEQDRKAAILYKSVVIRKKIQNQGDVNDALGYKKKAVVVTSDPLALVAKKTKVSKQKEQVEVQTESEGSDEDITKAFNRKKYYAKPTNNNLRTSAASSSTNKKPEYEGHFAKDYKKEKVKDYNYYKTKMLLAEKDSDEQVLLAEDQAWMESSSDYDEEINANMVFMSESESEFETSEYYDNSTNYGLFVNNDDDKEIFHDSIESASKNFIKNHIDSQKDYDESKVDHNDSEAKDHLVDKLIRKFNHKIAKCQKRIEKANQQSKDLENQIKDVQEKYDVLINQQTSSLKPYVSTVILEKIIINLEDEVVSLLKKEKANMETIEYLKSKGFESSENAISESENQSENDCQVVEKECDQVENSKVIALGMFKLSVSQSVSPISVTKTSCDSKNVENKTKRKRHVKRYSRKDLLSCNNPHLEETSSAYDCNDAMNVSFNSRLYDSFDENNLFIFDDKSVIISPVSKMSFRKKPRDSMNIVQICLWIIDSGCSKHMTGNHALLTNFVEKFLGTVRFGNNDFAVITGSGGGLEVGFQKSTCFVQNEDGVDLLTGDRSSNMYTIALNEVTSNSLTCLLAKASSLQSWLWRQRLSLLNFATINNLVKNNLVQGLPKMKFEKDHLCSAYEQGKIHQKHHKFKTAFASNKPFYLLHMDLCGSMRVENEASDVIISFIKKTQVNLQLQVQRVRTDNGTEFKNKTLAKLFDEVGISQQFSAATKPQQNGKSSNPSVSQVSETSKKDLEDLFQKFYDEYFDSSKIMKSSTTNVETSNVKIPSNEEEVFHESSESFQEESSSSSLNDDVQQSSEEVRVPSSNTHLISNNMIPNVDEASTSHNVFNKHLEDAYFDASTSFHDPSNAHTFYQPYPHEKKWTKDHPLHKILGDPKSSVHTRGQLANSCLFSCLLTFIEPGNLAEALRDADWIFKNKKDKSNLVIRNKASLVAVGYSQQEGIDYDETFAPVTQIGAIRLFLAYADHKDFTVFQMDVKTAFLNGILMEEVYVGQPLGFVSKQYPDYVYALDKALYGLKQAPRA</sequence>
<dbReference type="AlphaFoldDB" id="A0A6L2L7R6"/>
<proteinExistence type="predicted"/>
<keyword evidence="1" id="KW-0645">Protease</keyword>
<feature type="compositionally biased region" description="Low complexity" evidence="5">
    <location>
        <begin position="910"/>
        <end position="929"/>
    </location>
</feature>
<protein>
    <recommendedName>
        <fullName evidence="10">Integrase catalytic domain-containing protein</fullName>
    </recommendedName>
</protein>
<keyword evidence="2" id="KW-0479">Metal-binding</keyword>
<feature type="region of interest" description="Disordered" evidence="5">
    <location>
        <begin position="887"/>
        <end position="934"/>
    </location>
</feature>
<dbReference type="GO" id="GO:0006508">
    <property type="term" value="P:proteolysis"/>
    <property type="evidence" value="ECO:0007669"/>
    <property type="project" value="UniProtKB-KW"/>
</dbReference>
<dbReference type="GO" id="GO:0046872">
    <property type="term" value="F:metal ion binding"/>
    <property type="evidence" value="ECO:0007669"/>
    <property type="project" value="UniProtKB-KW"/>
</dbReference>
<feature type="domain" description="Reverse transcriptase Ty1/copia-type" evidence="6">
    <location>
        <begin position="1043"/>
        <end position="1153"/>
    </location>
</feature>
<evidence type="ECO:0000313" key="9">
    <source>
        <dbReference type="EMBL" id="GEU57160.1"/>
    </source>
</evidence>
<dbReference type="InterPro" id="IPR039537">
    <property type="entry name" value="Retrotran_Ty1/copia-like"/>
</dbReference>
<dbReference type="Pfam" id="PF22936">
    <property type="entry name" value="Pol_BBD"/>
    <property type="match status" value="1"/>
</dbReference>
<gene>
    <name evidence="9" type="ORF">Tci_029138</name>
</gene>
<dbReference type="Pfam" id="PF07727">
    <property type="entry name" value="RVT_2"/>
    <property type="match status" value="1"/>
</dbReference>
<dbReference type="SUPFAM" id="SSF53098">
    <property type="entry name" value="Ribonuclease H-like"/>
    <property type="match status" value="1"/>
</dbReference>
<evidence type="ECO:0000256" key="3">
    <source>
        <dbReference type="ARBA" id="ARBA00022801"/>
    </source>
</evidence>
<evidence type="ECO:0000256" key="2">
    <source>
        <dbReference type="ARBA" id="ARBA00022723"/>
    </source>
</evidence>
<dbReference type="InterPro" id="IPR054722">
    <property type="entry name" value="PolX-like_BBD"/>
</dbReference>
<evidence type="ECO:0000259" key="8">
    <source>
        <dbReference type="Pfam" id="PF22936"/>
    </source>
</evidence>
<evidence type="ECO:0000259" key="6">
    <source>
        <dbReference type="Pfam" id="PF07727"/>
    </source>
</evidence>
<feature type="coiled-coil region" evidence="4">
    <location>
        <begin position="371"/>
        <end position="412"/>
    </location>
</feature>
<dbReference type="InterPro" id="IPR012337">
    <property type="entry name" value="RNaseH-like_sf"/>
</dbReference>
<dbReference type="GO" id="GO:0003676">
    <property type="term" value="F:nucleic acid binding"/>
    <property type="evidence" value="ECO:0007669"/>
    <property type="project" value="InterPro"/>
</dbReference>